<evidence type="ECO:0000313" key="11">
    <source>
        <dbReference type="Proteomes" id="UP001601444"/>
    </source>
</evidence>
<keyword evidence="6" id="KW-0067">ATP-binding</keyword>
<dbReference type="InterPro" id="IPR000719">
    <property type="entry name" value="Prot_kinase_dom"/>
</dbReference>
<feature type="compositionally biased region" description="Low complexity" evidence="7">
    <location>
        <begin position="615"/>
        <end position="628"/>
    </location>
</feature>
<dbReference type="InterPro" id="IPR008271">
    <property type="entry name" value="Ser/Thr_kinase_AS"/>
</dbReference>
<dbReference type="InterPro" id="IPR011009">
    <property type="entry name" value="Kinase-like_dom_sf"/>
</dbReference>
<feature type="compositionally biased region" description="Low complexity" evidence="7">
    <location>
        <begin position="410"/>
        <end position="447"/>
    </location>
</feature>
<evidence type="ECO:0000256" key="4">
    <source>
        <dbReference type="ARBA" id="ARBA00022741"/>
    </source>
</evidence>
<dbReference type="EMBL" id="JBIAMX010000004">
    <property type="protein sequence ID" value="MFF0542998.1"/>
    <property type="molecule type" value="Genomic_DNA"/>
</dbReference>
<evidence type="ECO:0000256" key="8">
    <source>
        <dbReference type="SAM" id="Phobius"/>
    </source>
</evidence>
<comment type="caution">
    <text evidence="10">The sequence shown here is derived from an EMBL/GenBank/DDBJ whole genome shotgun (WGS) entry which is preliminary data.</text>
</comment>
<feature type="compositionally biased region" description="Low complexity" evidence="7">
    <location>
        <begin position="389"/>
        <end position="402"/>
    </location>
</feature>
<evidence type="ECO:0000256" key="1">
    <source>
        <dbReference type="ARBA" id="ARBA00012513"/>
    </source>
</evidence>
<evidence type="ECO:0000313" key="10">
    <source>
        <dbReference type="EMBL" id="MFF0542998.1"/>
    </source>
</evidence>
<accession>A0ABW6PL59</accession>
<feature type="compositionally biased region" description="Low complexity" evidence="7">
    <location>
        <begin position="459"/>
        <end position="608"/>
    </location>
</feature>
<feature type="domain" description="Protein kinase" evidence="9">
    <location>
        <begin position="14"/>
        <end position="279"/>
    </location>
</feature>
<gene>
    <name evidence="10" type="ORF">ACFYTF_09170</name>
</gene>
<keyword evidence="8" id="KW-1133">Transmembrane helix</keyword>
<dbReference type="CDD" id="cd14014">
    <property type="entry name" value="STKc_PknB_like"/>
    <property type="match status" value="1"/>
</dbReference>
<keyword evidence="2" id="KW-0723">Serine/threonine-protein kinase</keyword>
<proteinExistence type="predicted"/>
<reference evidence="10 11" key="1">
    <citation type="submission" date="2024-10" db="EMBL/GenBank/DDBJ databases">
        <title>The Natural Products Discovery Center: Release of the First 8490 Sequenced Strains for Exploring Actinobacteria Biosynthetic Diversity.</title>
        <authorList>
            <person name="Kalkreuter E."/>
            <person name="Kautsar S.A."/>
            <person name="Yang D."/>
            <person name="Bader C.D."/>
            <person name="Teijaro C.N."/>
            <person name="Fluegel L."/>
            <person name="Davis C.M."/>
            <person name="Simpson J.R."/>
            <person name="Lauterbach L."/>
            <person name="Steele A.D."/>
            <person name="Gui C."/>
            <person name="Meng S."/>
            <person name="Li G."/>
            <person name="Viehrig K."/>
            <person name="Ye F."/>
            <person name="Su P."/>
            <person name="Kiefer A.F."/>
            <person name="Nichols A."/>
            <person name="Cepeda A.J."/>
            <person name="Yan W."/>
            <person name="Fan B."/>
            <person name="Jiang Y."/>
            <person name="Adhikari A."/>
            <person name="Zheng C.-J."/>
            <person name="Schuster L."/>
            <person name="Cowan T.M."/>
            <person name="Smanski M.J."/>
            <person name="Chevrette M.G."/>
            <person name="De Carvalho L.P.S."/>
            <person name="Shen B."/>
        </authorList>
    </citation>
    <scope>NUCLEOTIDE SEQUENCE [LARGE SCALE GENOMIC DNA]</scope>
    <source>
        <strain evidence="10 11">NPDC004045</strain>
    </source>
</reference>
<keyword evidence="8" id="KW-0812">Transmembrane</keyword>
<feature type="region of interest" description="Disordered" evidence="7">
    <location>
        <begin position="283"/>
        <end position="678"/>
    </location>
</feature>
<dbReference type="Pfam" id="PF00069">
    <property type="entry name" value="Pkinase"/>
    <property type="match status" value="1"/>
</dbReference>
<keyword evidence="11" id="KW-1185">Reference proteome</keyword>
<evidence type="ECO:0000256" key="3">
    <source>
        <dbReference type="ARBA" id="ARBA00022679"/>
    </source>
</evidence>
<feature type="transmembrane region" description="Helical" evidence="8">
    <location>
        <begin position="688"/>
        <end position="708"/>
    </location>
</feature>
<dbReference type="EC" id="2.7.11.1" evidence="1"/>
<dbReference type="SUPFAM" id="SSF56112">
    <property type="entry name" value="Protein kinase-like (PK-like)"/>
    <property type="match status" value="1"/>
</dbReference>
<protein>
    <recommendedName>
        <fullName evidence="1">non-specific serine/threonine protein kinase</fullName>
        <ecNumber evidence="1">2.7.11.1</ecNumber>
    </recommendedName>
</protein>
<sequence length="758" mass="75468">MVDELTPGTDFAGYRIERTLGHGGMGTVYLAWHPRLPRRDALKVLPDNAGAAEEFRARFLREAELAARLDHPNIVAVHDRGARDGRLWIAMEYVPGSDAARLLRAGPPDPDRAVHIVGEAARGLDEAHRHGLLHRDVKPANILVEPQDDAPDRVLIADFGLARAAGDGTALTEIGAVLGTLAYTAPELLTERRADHRADVYSLGCTLFQLLTGTTPFPRESVAAVMHAHLFAPPPRPSELRPGLPAAIDAVIARALAKDPDARYSSCGALAAATAHAFGGPEEHTAFAPRRTGGSGTVPPPPHSAASAPSYPHTTAVSASAPAADTLPASPPATSTAPPSSSAPAPASPHAAVDTPPATHAATAPPSPHTATASRLARHAATATPPPSHAASTFAPSSPAEAGAQPSPRAAVDTTPATHTAATAPPHAPAAASASPHTPADTPSPSHGTADAPPSLHVAADAPPSRPAAATALPSPRAAVDTTPATHTAATAPPHAPAAASASPHAPADTPASPHAAATTPLPSHAAVDGPPSSRATAAAPSSPDTASVTAPSPDTASATAPSPQAAASSPSPPQAAAVPSASHYVAGSAPPSPHAAASPSSSPHAAAPAPPSPHAAAGAPSSPHAGATARPVPSRASDAPAVPRAASGSPGGPATTELGPAARAAASPVRRGGGWREGLRTPVSRRLVAVAAAVLAVVVGVTAAVVWPRDTATPVAKPPDPVGALTWGRYAFIAEALPGLLPRRPCARGTRACGAPR</sequence>
<dbReference type="PROSITE" id="PS50011">
    <property type="entry name" value="PROTEIN_KINASE_DOM"/>
    <property type="match status" value="1"/>
</dbReference>
<feature type="compositionally biased region" description="Low complexity" evidence="7">
    <location>
        <begin position="660"/>
        <end position="671"/>
    </location>
</feature>
<dbReference type="Proteomes" id="UP001601444">
    <property type="component" value="Unassembled WGS sequence"/>
</dbReference>
<evidence type="ECO:0000256" key="7">
    <source>
        <dbReference type="SAM" id="MobiDB-lite"/>
    </source>
</evidence>
<feature type="compositionally biased region" description="Low complexity" evidence="7">
    <location>
        <begin position="304"/>
        <end position="373"/>
    </location>
</feature>
<keyword evidence="4" id="KW-0547">Nucleotide-binding</keyword>
<keyword evidence="5 10" id="KW-0418">Kinase</keyword>
<keyword evidence="3" id="KW-0808">Transferase</keyword>
<dbReference type="PANTHER" id="PTHR43289:SF6">
    <property type="entry name" value="SERINE_THREONINE-PROTEIN KINASE NEKL-3"/>
    <property type="match status" value="1"/>
</dbReference>
<dbReference type="GO" id="GO:0016301">
    <property type="term" value="F:kinase activity"/>
    <property type="evidence" value="ECO:0007669"/>
    <property type="project" value="UniProtKB-KW"/>
</dbReference>
<evidence type="ECO:0000256" key="5">
    <source>
        <dbReference type="ARBA" id="ARBA00022777"/>
    </source>
</evidence>
<dbReference type="Gene3D" id="1.10.510.10">
    <property type="entry name" value="Transferase(Phosphotransferase) domain 1"/>
    <property type="match status" value="1"/>
</dbReference>
<evidence type="ECO:0000256" key="2">
    <source>
        <dbReference type="ARBA" id="ARBA00022527"/>
    </source>
</evidence>
<evidence type="ECO:0000256" key="6">
    <source>
        <dbReference type="ARBA" id="ARBA00022840"/>
    </source>
</evidence>
<dbReference type="SMART" id="SM00220">
    <property type="entry name" value="S_TKc"/>
    <property type="match status" value="1"/>
</dbReference>
<keyword evidence="8" id="KW-0472">Membrane</keyword>
<name>A0ABW6PL59_9NOCA</name>
<evidence type="ECO:0000259" key="9">
    <source>
        <dbReference type="PROSITE" id="PS50011"/>
    </source>
</evidence>
<dbReference type="Gene3D" id="3.30.200.20">
    <property type="entry name" value="Phosphorylase Kinase, domain 1"/>
    <property type="match status" value="1"/>
</dbReference>
<dbReference type="RefSeq" id="WP_387699705.1">
    <property type="nucleotide sequence ID" value="NZ_JBIAMX010000004.1"/>
</dbReference>
<dbReference type="PANTHER" id="PTHR43289">
    <property type="entry name" value="MITOGEN-ACTIVATED PROTEIN KINASE KINASE KINASE 20-RELATED"/>
    <property type="match status" value="1"/>
</dbReference>
<dbReference type="PROSITE" id="PS00108">
    <property type="entry name" value="PROTEIN_KINASE_ST"/>
    <property type="match status" value="1"/>
</dbReference>
<organism evidence="10 11">
    <name type="scientific">Nocardia thailandica</name>
    <dbReference type="NCBI Taxonomy" id="257275"/>
    <lineage>
        <taxon>Bacteria</taxon>
        <taxon>Bacillati</taxon>
        <taxon>Actinomycetota</taxon>
        <taxon>Actinomycetes</taxon>
        <taxon>Mycobacteriales</taxon>
        <taxon>Nocardiaceae</taxon>
        <taxon>Nocardia</taxon>
    </lineage>
</organism>